<keyword evidence="3 6" id="KW-0520">NAD</keyword>
<dbReference type="Proteomes" id="UP001208570">
    <property type="component" value="Unassembled WGS sequence"/>
</dbReference>
<evidence type="ECO:0000256" key="4">
    <source>
        <dbReference type="PIRSR" id="PIRSR000102-1"/>
    </source>
</evidence>
<evidence type="ECO:0000313" key="12">
    <source>
        <dbReference type="Proteomes" id="UP001208570"/>
    </source>
</evidence>
<keyword evidence="12" id="KW-1185">Reference proteome</keyword>
<feature type="binding site" evidence="6">
    <location>
        <position position="42"/>
    </location>
    <ligand>
        <name>NAD(+)</name>
        <dbReference type="ChEBI" id="CHEBI:57540"/>
    </ligand>
</feature>
<evidence type="ECO:0000256" key="6">
    <source>
        <dbReference type="PIRSR" id="PIRSR000102-3"/>
    </source>
</evidence>
<dbReference type="EC" id="1.1.1.37" evidence="8"/>
<dbReference type="GO" id="GO:0030060">
    <property type="term" value="F:L-malate dehydrogenase (NAD+) activity"/>
    <property type="evidence" value="ECO:0007669"/>
    <property type="project" value="UniProtKB-EC"/>
</dbReference>
<evidence type="ECO:0000256" key="8">
    <source>
        <dbReference type="RuleBase" id="RU003405"/>
    </source>
</evidence>
<dbReference type="Pfam" id="PF00056">
    <property type="entry name" value="Ldh_1_N"/>
    <property type="match status" value="1"/>
</dbReference>
<feature type="domain" description="Lactate/malate dehydrogenase N-terminal" evidence="9">
    <location>
        <begin position="6"/>
        <end position="152"/>
    </location>
</feature>
<comment type="catalytic activity">
    <reaction evidence="8">
        <text>(S)-malate + NAD(+) = oxaloacetate + NADH + H(+)</text>
        <dbReference type="Rhea" id="RHEA:21432"/>
        <dbReference type="ChEBI" id="CHEBI:15378"/>
        <dbReference type="ChEBI" id="CHEBI:15589"/>
        <dbReference type="ChEBI" id="CHEBI:16452"/>
        <dbReference type="ChEBI" id="CHEBI:57540"/>
        <dbReference type="ChEBI" id="CHEBI:57945"/>
        <dbReference type="EC" id="1.1.1.37"/>
    </reaction>
</comment>
<dbReference type="FunFam" id="3.40.50.720:FF:000010">
    <property type="entry name" value="Malate dehydrogenase"/>
    <property type="match status" value="1"/>
</dbReference>
<feature type="domain" description="Lactate/malate dehydrogenase C-terminal" evidence="10">
    <location>
        <begin position="156"/>
        <end position="225"/>
    </location>
</feature>
<protein>
    <recommendedName>
        <fullName evidence="8">Malate dehydrogenase</fullName>
        <ecNumber evidence="8">1.1.1.37</ecNumber>
    </recommendedName>
</protein>
<dbReference type="InterPro" id="IPR036291">
    <property type="entry name" value="NAD(P)-bd_dom_sf"/>
</dbReference>
<dbReference type="PANTHER" id="PTHR23382">
    <property type="entry name" value="MALATE DEHYDROGENASE"/>
    <property type="match status" value="1"/>
</dbReference>
<gene>
    <name evidence="11" type="ORF">LSH36_162g03074</name>
</gene>
<organism evidence="11 12">
    <name type="scientific">Paralvinella palmiformis</name>
    <dbReference type="NCBI Taxonomy" id="53620"/>
    <lineage>
        <taxon>Eukaryota</taxon>
        <taxon>Metazoa</taxon>
        <taxon>Spiralia</taxon>
        <taxon>Lophotrochozoa</taxon>
        <taxon>Annelida</taxon>
        <taxon>Polychaeta</taxon>
        <taxon>Sedentaria</taxon>
        <taxon>Canalipalpata</taxon>
        <taxon>Terebellida</taxon>
        <taxon>Terebelliformia</taxon>
        <taxon>Alvinellidae</taxon>
        <taxon>Paralvinella</taxon>
    </lineage>
</organism>
<dbReference type="InterPro" id="IPR010945">
    <property type="entry name" value="Malate_DH_type2"/>
</dbReference>
<feature type="binding site" evidence="6">
    <location>
        <begin position="129"/>
        <end position="131"/>
    </location>
    <ligand>
        <name>NAD(+)</name>
        <dbReference type="ChEBI" id="CHEBI:57540"/>
    </ligand>
</feature>
<dbReference type="SUPFAM" id="SSF56327">
    <property type="entry name" value="LDH C-terminal domain-like"/>
    <property type="match status" value="1"/>
</dbReference>
<dbReference type="InterPro" id="IPR001252">
    <property type="entry name" value="Malate_DH_AS"/>
</dbReference>
<feature type="binding site" evidence="5">
    <location>
        <position position="162"/>
    </location>
    <ligand>
        <name>substrate</name>
    </ligand>
</feature>
<dbReference type="GO" id="GO:0006099">
    <property type="term" value="P:tricarboxylic acid cycle"/>
    <property type="evidence" value="ECO:0007669"/>
    <property type="project" value="UniProtKB-KW"/>
</dbReference>
<dbReference type="SUPFAM" id="SSF51735">
    <property type="entry name" value="NAD(P)-binding Rossmann-fold domains"/>
    <property type="match status" value="1"/>
</dbReference>
<evidence type="ECO:0000256" key="1">
    <source>
        <dbReference type="ARBA" id="ARBA00009613"/>
    </source>
</evidence>
<comment type="similarity">
    <text evidence="1">Belongs to the LDH/MDH superfamily. MDH type 2 family.</text>
</comment>
<feature type="active site" description="Proton acceptor" evidence="4">
    <location>
        <position position="187"/>
    </location>
</feature>
<evidence type="ECO:0000256" key="2">
    <source>
        <dbReference type="ARBA" id="ARBA00023002"/>
    </source>
</evidence>
<evidence type="ECO:0000259" key="10">
    <source>
        <dbReference type="Pfam" id="PF02866"/>
    </source>
</evidence>
<dbReference type="InterPro" id="IPR011274">
    <property type="entry name" value="Malate_DH_NAD-dep_euk"/>
</dbReference>
<dbReference type="GO" id="GO:0006108">
    <property type="term" value="P:malate metabolic process"/>
    <property type="evidence" value="ECO:0007669"/>
    <property type="project" value="InterPro"/>
</dbReference>
<feature type="binding site" evidence="6">
    <location>
        <position position="105"/>
    </location>
    <ligand>
        <name>NAD(+)</name>
        <dbReference type="ChEBI" id="CHEBI:57540"/>
    </ligand>
</feature>
<sequence length="294" mass="32182">MGEPLRVCVTGAAGQIAYSLLYSVAKGDVFGPNQRISLVLLDIESMMGVLEGIVMELVDCALPLLADIKPTANVSEAFKDISVAILVGAMPRREGMERKDLLKANVRIFKAQGQALEQFAKKDVKVIVVGNPANTNAFICKKYAPSIPAKNFTCLTRLDHNRAMAQIAIRVGVSAQDVKNVIIWGNHSSTQFPDVRHALVAINGKDVPVTEAVKDDHWIKTDFISNQWVSMGVCSDGSYGTEPGLVYSFPVEIANGDWKIVQGLNVDDFSREKMNVTQKELQEERNSALESCED</sequence>
<feature type="binding site" evidence="5">
    <location>
        <position position="98"/>
    </location>
    <ligand>
        <name>substrate</name>
    </ligand>
</feature>
<dbReference type="NCBIfam" id="NF003916">
    <property type="entry name" value="PRK05442.1"/>
    <property type="match status" value="1"/>
</dbReference>
<evidence type="ECO:0000256" key="3">
    <source>
        <dbReference type="ARBA" id="ARBA00023027"/>
    </source>
</evidence>
<comment type="caution">
    <text evidence="11">The sequence shown here is derived from an EMBL/GenBank/DDBJ whole genome shotgun (WGS) entry which is preliminary data.</text>
</comment>
<proteinExistence type="inferred from homology"/>
<name>A0AAD9N8F7_9ANNE</name>
<evidence type="ECO:0000256" key="7">
    <source>
        <dbReference type="RuleBase" id="RU003369"/>
    </source>
</evidence>
<dbReference type="PROSITE" id="PS00068">
    <property type="entry name" value="MDH"/>
    <property type="match status" value="1"/>
</dbReference>
<evidence type="ECO:0000313" key="11">
    <source>
        <dbReference type="EMBL" id="KAK2158876.1"/>
    </source>
</evidence>
<dbReference type="PIRSF" id="PIRSF000102">
    <property type="entry name" value="Lac_mal_DH"/>
    <property type="match status" value="1"/>
</dbReference>
<evidence type="ECO:0000259" key="9">
    <source>
        <dbReference type="Pfam" id="PF00056"/>
    </source>
</evidence>
<dbReference type="InterPro" id="IPR001557">
    <property type="entry name" value="L-lactate/malate_DH"/>
</dbReference>
<accession>A0AAD9N8F7</accession>
<dbReference type="AlphaFoldDB" id="A0AAD9N8F7"/>
<dbReference type="CDD" id="cd01336">
    <property type="entry name" value="MDH_cytoplasmic_cytosolic"/>
    <property type="match status" value="1"/>
</dbReference>
<dbReference type="EMBL" id="JAODUP010000162">
    <property type="protein sequence ID" value="KAK2158876.1"/>
    <property type="molecule type" value="Genomic_DNA"/>
</dbReference>
<dbReference type="InterPro" id="IPR022383">
    <property type="entry name" value="Lactate/malate_DH_C"/>
</dbReference>
<feature type="domain" description="Lactate/malate dehydrogenase C-terminal" evidence="10">
    <location>
        <begin position="226"/>
        <end position="289"/>
    </location>
</feature>
<dbReference type="InterPro" id="IPR001236">
    <property type="entry name" value="Lactate/malate_DH_N"/>
</dbReference>
<feature type="binding site" evidence="5">
    <location>
        <position position="131"/>
    </location>
    <ligand>
        <name>substrate</name>
    </ligand>
</feature>
<dbReference type="InterPro" id="IPR015955">
    <property type="entry name" value="Lactate_DH/Glyco_Ohase_4_C"/>
</dbReference>
<evidence type="ECO:0000256" key="5">
    <source>
        <dbReference type="PIRSR" id="PIRSR000102-2"/>
    </source>
</evidence>
<reference evidence="11" key="1">
    <citation type="journal article" date="2023" name="Mol. Biol. Evol.">
        <title>Third-Generation Sequencing Reveals the Adaptive Role of the Epigenome in Three Deep-Sea Polychaetes.</title>
        <authorList>
            <person name="Perez M."/>
            <person name="Aroh O."/>
            <person name="Sun Y."/>
            <person name="Lan Y."/>
            <person name="Juniper S.K."/>
            <person name="Young C.R."/>
            <person name="Angers B."/>
            <person name="Qian P.Y."/>
        </authorList>
    </citation>
    <scope>NUCLEOTIDE SEQUENCE</scope>
    <source>
        <strain evidence="11">P08H-3</strain>
    </source>
</reference>
<dbReference type="Pfam" id="PF02866">
    <property type="entry name" value="Ldh_1_C"/>
    <property type="match status" value="2"/>
</dbReference>
<keyword evidence="2 7" id="KW-0560">Oxidoreductase</keyword>
<dbReference type="Gene3D" id="3.90.110.10">
    <property type="entry name" value="Lactate dehydrogenase/glycoside hydrolase, family 4, C-terminal"/>
    <property type="match status" value="2"/>
</dbReference>
<dbReference type="NCBIfam" id="TIGR01759">
    <property type="entry name" value="MalateDH-SF1"/>
    <property type="match status" value="1"/>
</dbReference>
<feature type="binding site" evidence="5">
    <location>
        <position position="92"/>
    </location>
    <ligand>
        <name>substrate</name>
    </ligand>
</feature>
<dbReference type="Gene3D" id="3.40.50.720">
    <property type="entry name" value="NAD(P)-binding Rossmann-like Domain"/>
    <property type="match status" value="1"/>
</dbReference>
<keyword evidence="8" id="KW-0816">Tricarboxylic acid cycle</keyword>